<dbReference type="Pfam" id="PF26215">
    <property type="entry name" value="HTH_animal"/>
    <property type="match status" value="1"/>
</dbReference>
<dbReference type="PANTHER" id="PTHR21301">
    <property type="entry name" value="REVERSE TRANSCRIPTASE"/>
    <property type="match status" value="1"/>
</dbReference>
<comment type="caution">
    <text evidence="3">The sequence shown here is derived from an EMBL/GenBank/DDBJ whole genome shotgun (WGS) entry which is preliminary data.</text>
</comment>
<accession>A0AAD9N2N4</accession>
<evidence type="ECO:0000256" key="1">
    <source>
        <dbReference type="SAM" id="MobiDB-lite"/>
    </source>
</evidence>
<dbReference type="AlphaFoldDB" id="A0AAD9N2N4"/>
<evidence type="ECO:0000313" key="3">
    <source>
        <dbReference type="EMBL" id="KAK2152771.1"/>
    </source>
</evidence>
<sequence length="245" mass="28120">MKPTHTDQYLNFKSHHPLTHKRSVVRTLTYREQQYFTTAEDRKSQLAHVHNALRANGYPEWALAPPPSSAKRPPSTNNNPQRPMLGLPYVAGLSEQLGRLYKSHNIDIYHNPANTLRSTVVHHKEKTPKEHRCGTIYNITCDIDSSHTYIEKLSQRFKEHTNLDKPTSVGDQCRATGHSVSTKNTKVLTRYSNWHKRKVKKATYIKQRAPTMNRDQGYHLPAIYNQIILPKSEATHVTPVCEQGP</sequence>
<gene>
    <name evidence="3" type="ORF">NP493_2408g00003</name>
</gene>
<dbReference type="EMBL" id="JAODUO010002407">
    <property type="protein sequence ID" value="KAK2152771.1"/>
    <property type="molecule type" value="Genomic_DNA"/>
</dbReference>
<dbReference type="PANTHER" id="PTHR21301:SF11">
    <property type="entry name" value="GIY-YIG DOMAIN-CONTAINING PROTEIN"/>
    <property type="match status" value="1"/>
</dbReference>
<proteinExistence type="predicted"/>
<protein>
    <recommendedName>
        <fullName evidence="2">Helix-turn-helix domain-containing protein</fullName>
    </recommendedName>
</protein>
<name>A0AAD9N2N4_RIDPI</name>
<feature type="domain" description="Helix-turn-helix" evidence="2">
    <location>
        <begin position="8"/>
        <end position="61"/>
    </location>
</feature>
<evidence type="ECO:0000313" key="4">
    <source>
        <dbReference type="Proteomes" id="UP001209878"/>
    </source>
</evidence>
<dbReference type="Proteomes" id="UP001209878">
    <property type="component" value="Unassembled WGS sequence"/>
</dbReference>
<organism evidence="3 4">
    <name type="scientific">Ridgeia piscesae</name>
    <name type="common">Tubeworm</name>
    <dbReference type="NCBI Taxonomy" id="27915"/>
    <lineage>
        <taxon>Eukaryota</taxon>
        <taxon>Metazoa</taxon>
        <taxon>Spiralia</taxon>
        <taxon>Lophotrochozoa</taxon>
        <taxon>Annelida</taxon>
        <taxon>Polychaeta</taxon>
        <taxon>Sedentaria</taxon>
        <taxon>Canalipalpata</taxon>
        <taxon>Sabellida</taxon>
        <taxon>Siboglinidae</taxon>
        <taxon>Ridgeia</taxon>
    </lineage>
</organism>
<evidence type="ECO:0000259" key="2">
    <source>
        <dbReference type="Pfam" id="PF26215"/>
    </source>
</evidence>
<dbReference type="InterPro" id="IPR058912">
    <property type="entry name" value="HTH_animal"/>
</dbReference>
<reference evidence="3" key="1">
    <citation type="journal article" date="2023" name="Mol. Biol. Evol.">
        <title>Third-Generation Sequencing Reveals the Adaptive Role of the Epigenome in Three Deep-Sea Polychaetes.</title>
        <authorList>
            <person name="Perez M."/>
            <person name="Aroh O."/>
            <person name="Sun Y."/>
            <person name="Lan Y."/>
            <person name="Juniper S.K."/>
            <person name="Young C.R."/>
            <person name="Angers B."/>
            <person name="Qian P.Y."/>
        </authorList>
    </citation>
    <scope>NUCLEOTIDE SEQUENCE</scope>
    <source>
        <strain evidence="3">R07B-5</strain>
    </source>
</reference>
<feature type="region of interest" description="Disordered" evidence="1">
    <location>
        <begin position="60"/>
        <end position="83"/>
    </location>
</feature>
<keyword evidence="4" id="KW-1185">Reference proteome</keyword>